<evidence type="ECO:0000313" key="2">
    <source>
        <dbReference type="EMBL" id="OZJ04409.1"/>
    </source>
</evidence>
<dbReference type="GO" id="GO:0005737">
    <property type="term" value="C:cytoplasm"/>
    <property type="evidence" value="ECO:0007669"/>
    <property type="project" value="TreeGrafter"/>
</dbReference>
<evidence type="ECO:0000259" key="1">
    <source>
        <dbReference type="Pfam" id="PF01266"/>
    </source>
</evidence>
<keyword evidence="3" id="KW-1185">Reference proteome</keyword>
<dbReference type="SUPFAM" id="SSF51905">
    <property type="entry name" value="FAD/NAD(P)-binding domain"/>
    <property type="match status" value="1"/>
</dbReference>
<dbReference type="PANTHER" id="PTHR13847:SF260">
    <property type="entry name" value="FAD DEPENDENT OXIDOREDUCTASE DOMAIN-CONTAINING PROTEIN"/>
    <property type="match status" value="1"/>
</dbReference>
<dbReference type="InterPro" id="IPR006076">
    <property type="entry name" value="FAD-dep_OxRdtase"/>
</dbReference>
<gene>
    <name evidence="2" type="ORF">BZG36_02919</name>
</gene>
<dbReference type="AlphaFoldDB" id="A0A261Y1B6"/>
<sequence>MTACFPVAHPLPSLWLEGNPFEDYRSTPELPTHADIVVVGTGLSGSSTVLELSKTPNLSVLVLEARGASSGATGRNGGHLTPLSFRDYRLDCQLHGQAYALAVRDFEMQNYQELRTLIDTEDIQCHFQNDSGNVQLYCDVDAYQEALEDLRVWKADGGNAAGVQVLDAEKAKQMSPLAVGAIRIPASQLTPPVFCWHILQQALRNPKINLQTHTPVTGIDPVNHSETCGPWTIKTPRGTVTASKVILCTNGWSRHFNLVDIVPVRAQVTAYQNLPEIEQHEHFGFSAHHGAEYMHERAFDHTVVLGGARDKVPGQEIGVWNDAEINPRVAQGLDDYLASHFPRMCQRSSSLLLPVRKRWTGIMGYTASGRPYIGETKNESNVYICAGFK</sequence>
<dbReference type="InterPro" id="IPR036188">
    <property type="entry name" value="FAD/NAD-bd_sf"/>
</dbReference>
<dbReference type="Gene3D" id="3.50.50.60">
    <property type="entry name" value="FAD/NAD(P)-binding domain"/>
    <property type="match status" value="1"/>
</dbReference>
<comment type="caution">
    <text evidence="2">The sequence shown here is derived from an EMBL/GenBank/DDBJ whole genome shotgun (WGS) entry which is preliminary data.</text>
</comment>
<name>A0A261Y1B6_9FUNG</name>
<dbReference type="PANTHER" id="PTHR13847">
    <property type="entry name" value="SARCOSINE DEHYDROGENASE-RELATED"/>
    <property type="match status" value="1"/>
</dbReference>
<protein>
    <recommendedName>
        <fullName evidence="1">FAD dependent oxidoreductase domain-containing protein</fullName>
    </recommendedName>
</protein>
<dbReference type="EMBL" id="MVBO01000041">
    <property type="protein sequence ID" value="OZJ04409.1"/>
    <property type="molecule type" value="Genomic_DNA"/>
</dbReference>
<feature type="domain" description="FAD dependent oxidoreductase" evidence="1">
    <location>
        <begin position="35"/>
        <end position="388"/>
    </location>
</feature>
<dbReference type="Proteomes" id="UP000242875">
    <property type="component" value="Unassembled WGS sequence"/>
</dbReference>
<dbReference type="OrthoDB" id="429143at2759"/>
<reference evidence="2 3" key="1">
    <citation type="journal article" date="2017" name="Mycologia">
        <title>Bifiguratus adelaidae, gen. et sp. nov., a new member of Mucoromycotina in endophytic and soil-dwelling habitats.</title>
        <authorList>
            <person name="Torres-Cruz T.J."/>
            <person name="Billingsley Tobias T.L."/>
            <person name="Almatruk M."/>
            <person name="Hesse C."/>
            <person name="Kuske C.R."/>
            <person name="Desiro A."/>
            <person name="Benucci G.M."/>
            <person name="Bonito G."/>
            <person name="Stajich J.E."/>
            <person name="Dunlap C."/>
            <person name="Arnold A.E."/>
            <person name="Porras-Alfaro A."/>
        </authorList>
    </citation>
    <scope>NUCLEOTIDE SEQUENCE [LARGE SCALE GENOMIC DNA]</scope>
    <source>
        <strain evidence="2 3">AZ0501</strain>
    </source>
</reference>
<dbReference type="Pfam" id="PF01266">
    <property type="entry name" value="DAO"/>
    <property type="match status" value="1"/>
</dbReference>
<organism evidence="2 3">
    <name type="scientific">Bifiguratus adelaidae</name>
    <dbReference type="NCBI Taxonomy" id="1938954"/>
    <lineage>
        <taxon>Eukaryota</taxon>
        <taxon>Fungi</taxon>
        <taxon>Fungi incertae sedis</taxon>
        <taxon>Mucoromycota</taxon>
        <taxon>Mucoromycotina</taxon>
        <taxon>Endogonomycetes</taxon>
        <taxon>Endogonales</taxon>
        <taxon>Endogonales incertae sedis</taxon>
        <taxon>Bifiguratus</taxon>
    </lineage>
</organism>
<accession>A0A261Y1B6</accession>
<dbReference type="Gene3D" id="3.30.9.10">
    <property type="entry name" value="D-Amino Acid Oxidase, subunit A, domain 2"/>
    <property type="match status" value="1"/>
</dbReference>
<evidence type="ECO:0000313" key="3">
    <source>
        <dbReference type="Proteomes" id="UP000242875"/>
    </source>
</evidence>
<proteinExistence type="predicted"/>